<reference evidence="1 2" key="1">
    <citation type="submission" date="2016-11" db="EMBL/GenBank/DDBJ databases">
        <authorList>
            <person name="Jaros S."/>
            <person name="Januszkiewicz K."/>
            <person name="Wedrychowicz H."/>
        </authorList>
    </citation>
    <scope>NUCLEOTIDE SEQUENCE [LARGE SCALE GENOMIC DNA]</scope>
    <source>
        <strain evidence="1 2">DSM 3090</strain>
    </source>
</reference>
<sequence length="495" mass="53892">MSGKEQARDSEVENNVIKKEEIKDIDLNQLVDLNVKGADGDNIDALKQVMVSSGDTVFSKDDIEKLIVQVKQNVAAIDEASENVDEGMNSVTPDTFEKAGIVGVTDENMIFVLQKLNEMKSNSEVASLARFGESVARLGNKSNIENTSNLGNVGNESHMVNNAVLGGMLAVKANKHVFTAKEIQKIVNEVNKILNIIKKKINVVKDTYELPSDVENSELAMVNAVKAEIIKAINDETVTNNMEIVIEKELTKYKVTLKINVIKVVKHNVKISIKQPSLENATFAAELSKTEYDLNESVVISGKLLRSVENEGGVSKQVGVSKHDITITVFSADGQSLITLDQVETDDKGQFQYSFKVGKDVEAGDYKVVVSAKDISNGVKTLSFNFAEAKKDVKVEFNYAEYTAAVKGYIPSKGDLIITTTGITDAEIASVKITAEDPTVISVTQRPDHPDSGFTKSKVRAFGKALKVGTTRIIARVTDTAGNVYTAYCKITVTK</sequence>
<dbReference type="Proteomes" id="UP000183952">
    <property type="component" value="Unassembled WGS sequence"/>
</dbReference>
<keyword evidence="2" id="KW-1185">Reference proteome</keyword>
<protein>
    <submittedName>
        <fullName evidence="1">Uncharacterized protein</fullName>
    </submittedName>
</protein>
<organism evidence="1 2">
    <name type="scientific">Hathewaya proteolytica DSM 3090</name>
    <dbReference type="NCBI Taxonomy" id="1121331"/>
    <lineage>
        <taxon>Bacteria</taxon>
        <taxon>Bacillati</taxon>
        <taxon>Bacillota</taxon>
        <taxon>Clostridia</taxon>
        <taxon>Eubacteriales</taxon>
        <taxon>Clostridiaceae</taxon>
        <taxon>Hathewaya</taxon>
    </lineage>
</organism>
<dbReference type="OrthoDB" id="1706086at2"/>
<dbReference type="Gene3D" id="2.60.40.1080">
    <property type="match status" value="1"/>
</dbReference>
<evidence type="ECO:0000313" key="1">
    <source>
        <dbReference type="EMBL" id="SHK08584.1"/>
    </source>
</evidence>
<name>A0A1M6PKW4_9CLOT</name>
<dbReference type="RefSeq" id="WP_072903705.1">
    <property type="nucleotide sequence ID" value="NZ_FRAD01000013.1"/>
</dbReference>
<accession>A0A1M6PKW4</accession>
<evidence type="ECO:0000313" key="2">
    <source>
        <dbReference type="Proteomes" id="UP000183952"/>
    </source>
</evidence>
<dbReference type="STRING" id="1121331.SAMN02745248_01742"/>
<gene>
    <name evidence="1" type="ORF">SAMN02745248_01742</name>
</gene>
<proteinExistence type="predicted"/>
<dbReference type="AlphaFoldDB" id="A0A1M6PKW4"/>
<dbReference type="EMBL" id="FRAD01000013">
    <property type="protein sequence ID" value="SHK08584.1"/>
    <property type="molecule type" value="Genomic_DNA"/>
</dbReference>